<protein>
    <recommendedName>
        <fullName evidence="3">TonB C-terminal domain-containing protein</fullName>
    </recommendedName>
</protein>
<accession>A0A1B1Y821</accession>
<evidence type="ECO:0000313" key="2">
    <source>
        <dbReference type="Proteomes" id="UP000092967"/>
    </source>
</evidence>
<dbReference type="SUPFAM" id="SSF82185">
    <property type="entry name" value="Histone H3 K4-specific methyltransferase SET7/9 N-terminal domain"/>
    <property type="match status" value="2"/>
</dbReference>
<keyword evidence="2" id="KW-1185">Reference proteome</keyword>
<dbReference type="KEGG" id="wfu:AXE80_11795"/>
<dbReference type="STRING" id="1790137.AXE80_11795"/>
<gene>
    <name evidence="1" type="ORF">AXE80_11795</name>
</gene>
<evidence type="ECO:0008006" key="3">
    <source>
        <dbReference type="Google" id="ProtNLM"/>
    </source>
</evidence>
<name>A0A1B1Y821_9FLAO</name>
<proteinExistence type="predicted"/>
<dbReference type="Proteomes" id="UP000092967">
    <property type="component" value="Chromosome"/>
</dbReference>
<organism evidence="1 2">
    <name type="scientific">Wenyingzhuangia fucanilytica</name>
    <dbReference type="NCBI Taxonomy" id="1790137"/>
    <lineage>
        <taxon>Bacteria</taxon>
        <taxon>Pseudomonadati</taxon>
        <taxon>Bacteroidota</taxon>
        <taxon>Flavobacteriia</taxon>
        <taxon>Flavobacteriales</taxon>
        <taxon>Flavobacteriaceae</taxon>
        <taxon>Wenyingzhuangia</taxon>
    </lineage>
</organism>
<sequence length="427" mass="49472">MNFSIAQNVKIKVVKEKLKGVSNTKREYQVIDNGIDPKHGYSLKHGYYKEFFKRDVVVSGRYKHDQKEGEWIYKDPEENYLQKGTFHEGKKVGLWYSFKKDVLSSKEYYNDKGRLDSILRYNNKNELVEYYSYDPINKVNYSKEEIGLGLKKEVIRTDSIKEKVKLFYPNGQLLEERAYENERLIYISDIYDINGNVLLASQMNGGDGLLQTIYLDDVLDGKYSIRDKAYYKNGIPDGAHTIYSNKGKLVCEGVNKEGFPFGKWKNWSSKKKKYTFITHTLNSKKKIEKRKVFSADKNGFNSRIVKGQKTIAVMLMKNRDEDEGSQHKLDFSVAVNESVKEYVDVKEFAKYFPVTKDEKYKIYVMFKVDVFGEISEVKVKSASKSILVQHQVEKALSKLPVLIPACLPESGKFVNLLFSLPIVFSQK</sequence>
<dbReference type="EMBL" id="CP014224">
    <property type="protein sequence ID" value="ANW96922.1"/>
    <property type="molecule type" value="Genomic_DNA"/>
</dbReference>
<evidence type="ECO:0000313" key="1">
    <source>
        <dbReference type="EMBL" id="ANW96922.1"/>
    </source>
</evidence>
<dbReference type="Gene3D" id="3.90.930.1">
    <property type="match status" value="1"/>
</dbReference>
<dbReference type="AlphaFoldDB" id="A0A1B1Y821"/>
<reference evidence="1 2" key="1">
    <citation type="submission" date="2016-02" db="EMBL/GenBank/DDBJ databases">
        <authorList>
            <person name="Wen L."/>
            <person name="He K."/>
            <person name="Yang H."/>
        </authorList>
    </citation>
    <scope>NUCLEOTIDE SEQUENCE [LARGE SCALE GENOMIC DNA]</scope>
    <source>
        <strain evidence="1 2">CZ1127</strain>
    </source>
</reference>
<dbReference type="Gene3D" id="2.20.110.10">
    <property type="entry name" value="Histone H3 K4-specific methyltransferase SET7/9 N-terminal domain"/>
    <property type="match status" value="1"/>
</dbReference>